<dbReference type="EMBL" id="EQ976253">
    <property type="protein sequence ID" value="EEF26894.1"/>
    <property type="molecule type" value="Genomic_DNA"/>
</dbReference>
<reference evidence="3" key="1">
    <citation type="journal article" date="2010" name="Nat. Biotechnol.">
        <title>Draft genome sequence of the oilseed species Ricinus communis.</title>
        <authorList>
            <person name="Chan A.P."/>
            <person name="Crabtree J."/>
            <person name="Zhao Q."/>
            <person name="Lorenzi H."/>
            <person name="Orvis J."/>
            <person name="Puiu D."/>
            <person name="Melake-Berhan A."/>
            <person name="Jones K.M."/>
            <person name="Redman J."/>
            <person name="Chen G."/>
            <person name="Cahoon E.B."/>
            <person name="Gedil M."/>
            <person name="Stanke M."/>
            <person name="Haas B.J."/>
            <person name="Wortman J.R."/>
            <person name="Fraser-Liggett C.M."/>
            <person name="Ravel J."/>
            <person name="Rabinowicz P.D."/>
        </authorList>
    </citation>
    <scope>NUCLEOTIDE SEQUENCE [LARGE SCALE GENOMIC DNA]</scope>
    <source>
        <strain evidence="3">cv. Hale</strain>
    </source>
</reference>
<feature type="non-terminal residue" evidence="2">
    <location>
        <position position="241"/>
    </location>
</feature>
<evidence type="ECO:0000313" key="3">
    <source>
        <dbReference type="Proteomes" id="UP000008311"/>
    </source>
</evidence>
<organism evidence="2 3">
    <name type="scientific">Ricinus communis</name>
    <name type="common">Castor bean</name>
    <dbReference type="NCBI Taxonomy" id="3988"/>
    <lineage>
        <taxon>Eukaryota</taxon>
        <taxon>Viridiplantae</taxon>
        <taxon>Streptophyta</taxon>
        <taxon>Embryophyta</taxon>
        <taxon>Tracheophyta</taxon>
        <taxon>Spermatophyta</taxon>
        <taxon>Magnoliopsida</taxon>
        <taxon>eudicotyledons</taxon>
        <taxon>Gunneridae</taxon>
        <taxon>Pentapetalae</taxon>
        <taxon>rosids</taxon>
        <taxon>fabids</taxon>
        <taxon>Malpighiales</taxon>
        <taxon>Euphorbiaceae</taxon>
        <taxon>Acalyphoideae</taxon>
        <taxon>Acalypheae</taxon>
        <taxon>Ricinus</taxon>
    </lineage>
</organism>
<evidence type="ECO:0000313" key="2">
    <source>
        <dbReference type="EMBL" id="EEF26894.1"/>
    </source>
</evidence>
<gene>
    <name evidence="2" type="ORF">RCOM_0359660</name>
</gene>
<dbReference type="InParanoid" id="B9TB68"/>
<name>B9TB68_RICCO</name>
<dbReference type="Proteomes" id="UP000008311">
    <property type="component" value="Unassembled WGS sequence"/>
</dbReference>
<evidence type="ECO:0000256" key="1">
    <source>
        <dbReference type="SAM" id="MobiDB-lite"/>
    </source>
</evidence>
<protein>
    <submittedName>
        <fullName evidence="2">Uncharacterized protein</fullName>
    </submittedName>
</protein>
<feature type="compositionally biased region" description="Basic and acidic residues" evidence="1">
    <location>
        <begin position="1"/>
        <end position="12"/>
    </location>
</feature>
<sequence>MREAFGGERVPERAAQQRIAGKGRGAAAEHEQVPAQPRMAGEQPVGACPDAAPQQRGREPARERFRVAHELEVFHVAEPAHEQRDTAGQQQARGARQYAFPAVERAVDEFRHDGEVGRAHAQRRVADADDGISRQLGVLATLAPDDDAVAGAQVVQQQPAGCILLDDGVRGGRVVVVEDHVVVVAAPDADRQAVHALALQHVAVPGQQLDEPGAIHRPRLLPRADRKARVARMPFSYETPA</sequence>
<proteinExistence type="predicted"/>
<dbReference type="AlphaFoldDB" id="B9TB68"/>
<accession>B9TB68</accession>
<feature type="region of interest" description="Disordered" evidence="1">
    <location>
        <begin position="1"/>
        <end position="62"/>
    </location>
</feature>
<keyword evidence="3" id="KW-1185">Reference proteome</keyword>